<proteinExistence type="predicted"/>
<gene>
    <name evidence="2" type="ORF">LTR16_001675</name>
</gene>
<dbReference type="Gene3D" id="2.60.120.620">
    <property type="entry name" value="q2cbj1_9rhob like domain"/>
    <property type="match status" value="1"/>
</dbReference>
<name>A0ABR0M0S3_9PEZI</name>
<accession>A0ABR0M0S3</accession>
<dbReference type="PANTHER" id="PTHR33099:SF7">
    <property type="entry name" value="MYND-TYPE DOMAIN-CONTAINING PROTEIN"/>
    <property type="match status" value="1"/>
</dbReference>
<sequence>MSASSMSEGSEDGFDEQSASSMGEGSGEGSEKDSENSSDGQSTPKSESLGPYKDADDIIKLSMTSGVEPNPVQPGLYIEGIGIVGLPLGERDAKAIIQASHQAPFGKGNETLVDVTVRKTWELNADQFQLRNPAWSKFLQKILDNTAEALGVHVSGLRAELYKLLLYEEGAMFKLHQEQVP</sequence>
<feature type="region of interest" description="Disordered" evidence="1">
    <location>
        <begin position="1"/>
        <end position="52"/>
    </location>
</feature>
<comment type="caution">
    <text evidence="2">The sequence shown here is derived from an EMBL/GenBank/DDBJ whole genome shotgun (WGS) entry which is preliminary data.</text>
</comment>
<organism evidence="2 3">
    <name type="scientific">Cryomyces antarcticus</name>
    <dbReference type="NCBI Taxonomy" id="329879"/>
    <lineage>
        <taxon>Eukaryota</taxon>
        <taxon>Fungi</taxon>
        <taxon>Dikarya</taxon>
        <taxon>Ascomycota</taxon>
        <taxon>Pezizomycotina</taxon>
        <taxon>Dothideomycetes</taxon>
        <taxon>Dothideomycetes incertae sedis</taxon>
        <taxon>Cryomyces</taxon>
    </lineage>
</organism>
<reference evidence="2 3" key="1">
    <citation type="submission" date="2023-08" db="EMBL/GenBank/DDBJ databases">
        <title>Black Yeasts Isolated from many extreme environments.</title>
        <authorList>
            <person name="Coleine C."/>
            <person name="Stajich J.E."/>
            <person name="Selbmann L."/>
        </authorList>
    </citation>
    <scope>NUCLEOTIDE SEQUENCE [LARGE SCALE GENOMIC DNA]</scope>
    <source>
        <strain evidence="2 3">CCFEE 536</strain>
    </source>
</reference>
<evidence type="ECO:0000313" key="3">
    <source>
        <dbReference type="Proteomes" id="UP001357485"/>
    </source>
</evidence>
<keyword evidence="3" id="KW-1185">Reference proteome</keyword>
<dbReference type="Proteomes" id="UP001357485">
    <property type="component" value="Unassembled WGS sequence"/>
</dbReference>
<evidence type="ECO:0000313" key="2">
    <source>
        <dbReference type="EMBL" id="KAK5257071.1"/>
    </source>
</evidence>
<dbReference type="EMBL" id="JAVRRA010008307">
    <property type="protein sequence ID" value="KAK5257071.1"/>
    <property type="molecule type" value="Genomic_DNA"/>
</dbReference>
<evidence type="ECO:0000256" key="1">
    <source>
        <dbReference type="SAM" id="MobiDB-lite"/>
    </source>
</evidence>
<protein>
    <submittedName>
        <fullName evidence="2">Uncharacterized protein</fullName>
    </submittedName>
</protein>
<dbReference type="PANTHER" id="PTHR33099">
    <property type="entry name" value="FE2OG DIOXYGENASE DOMAIN-CONTAINING PROTEIN"/>
    <property type="match status" value="1"/>
</dbReference>